<keyword evidence="5" id="KW-1185">Reference proteome</keyword>
<gene>
    <name evidence="4" type="ORF">ACFQZP_01205</name>
</gene>
<keyword evidence="3" id="KW-0326">Glycosidase</keyword>
<dbReference type="SUPFAM" id="SSF75005">
    <property type="entry name" value="Arabinanase/levansucrase/invertase"/>
    <property type="match status" value="1"/>
</dbReference>
<dbReference type="InterPro" id="IPR051795">
    <property type="entry name" value="Glycosyl_Hydrlase_43"/>
</dbReference>
<evidence type="ECO:0000256" key="3">
    <source>
        <dbReference type="ARBA" id="ARBA00023295"/>
    </source>
</evidence>
<comment type="caution">
    <text evidence="4">The sequence shown here is derived from an EMBL/GenBank/DDBJ whole genome shotgun (WGS) entry which is preliminary data.</text>
</comment>
<name>A0ABW2V6Z9_9ACTN</name>
<dbReference type="EMBL" id="JBHTEC010000001">
    <property type="protein sequence ID" value="MFD0280300.1"/>
    <property type="molecule type" value="Genomic_DNA"/>
</dbReference>
<organism evidence="4 5">
    <name type="scientific">Streptomyces lutosisoli</name>
    <dbReference type="NCBI Taxonomy" id="2665721"/>
    <lineage>
        <taxon>Bacteria</taxon>
        <taxon>Bacillati</taxon>
        <taxon>Actinomycetota</taxon>
        <taxon>Actinomycetes</taxon>
        <taxon>Kitasatosporales</taxon>
        <taxon>Streptomycetaceae</taxon>
        <taxon>Streptomyces</taxon>
    </lineage>
</organism>
<dbReference type="RefSeq" id="WP_381256607.1">
    <property type="nucleotide sequence ID" value="NZ_JBHTBI010000016.1"/>
</dbReference>
<protein>
    <submittedName>
        <fullName evidence="4">Family 43 glycosylhydrolase</fullName>
    </submittedName>
</protein>
<dbReference type="Proteomes" id="UP001596957">
    <property type="component" value="Unassembled WGS sequence"/>
</dbReference>
<dbReference type="InterPro" id="IPR006710">
    <property type="entry name" value="Glyco_hydro_43"/>
</dbReference>
<evidence type="ECO:0000313" key="4">
    <source>
        <dbReference type="EMBL" id="MFD0280300.1"/>
    </source>
</evidence>
<sequence>MTEPRTVAHNPVIRGFAPDPSLVRVGEWYYVAICSFEWFPTIPLHRSRDLAH</sequence>
<dbReference type="PANTHER" id="PTHR42812:SF12">
    <property type="entry name" value="BETA-XYLOSIDASE-RELATED"/>
    <property type="match status" value="1"/>
</dbReference>
<keyword evidence="2" id="KW-0378">Hydrolase</keyword>
<evidence type="ECO:0000256" key="1">
    <source>
        <dbReference type="ARBA" id="ARBA00009865"/>
    </source>
</evidence>
<reference evidence="5" key="1">
    <citation type="journal article" date="2019" name="Int. J. Syst. Evol. Microbiol.">
        <title>The Global Catalogue of Microorganisms (GCM) 10K type strain sequencing project: providing services to taxonomists for standard genome sequencing and annotation.</title>
        <authorList>
            <consortium name="The Broad Institute Genomics Platform"/>
            <consortium name="The Broad Institute Genome Sequencing Center for Infectious Disease"/>
            <person name="Wu L."/>
            <person name="Ma J."/>
        </authorList>
    </citation>
    <scope>NUCLEOTIDE SEQUENCE [LARGE SCALE GENOMIC DNA]</scope>
    <source>
        <strain evidence="5">CGMCC 4.7198</strain>
    </source>
</reference>
<comment type="similarity">
    <text evidence="1">Belongs to the glycosyl hydrolase 43 family.</text>
</comment>
<dbReference type="Gene3D" id="2.115.10.20">
    <property type="entry name" value="Glycosyl hydrolase domain, family 43"/>
    <property type="match status" value="1"/>
</dbReference>
<dbReference type="PANTHER" id="PTHR42812">
    <property type="entry name" value="BETA-XYLOSIDASE"/>
    <property type="match status" value="1"/>
</dbReference>
<proteinExistence type="inferred from homology"/>
<evidence type="ECO:0000313" key="5">
    <source>
        <dbReference type="Proteomes" id="UP001596957"/>
    </source>
</evidence>
<dbReference type="InterPro" id="IPR023296">
    <property type="entry name" value="Glyco_hydro_beta-prop_sf"/>
</dbReference>
<accession>A0ABW2V6Z9</accession>
<dbReference type="Pfam" id="PF04616">
    <property type="entry name" value="Glyco_hydro_43"/>
    <property type="match status" value="1"/>
</dbReference>
<evidence type="ECO:0000256" key="2">
    <source>
        <dbReference type="ARBA" id="ARBA00022801"/>
    </source>
</evidence>